<gene>
    <name evidence="1" type="ORF">PXEA_LOCUS10264</name>
</gene>
<accession>A0A3S4ZPT7</accession>
<keyword evidence="2" id="KW-1185">Reference proteome</keyword>
<organism evidence="1 2">
    <name type="scientific">Protopolystoma xenopodis</name>
    <dbReference type="NCBI Taxonomy" id="117903"/>
    <lineage>
        <taxon>Eukaryota</taxon>
        <taxon>Metazoa</taxon>
        <taxon>Spiralia</taxon>
        <taxon>Lophotrochozoa</taxon>
        <taxon>Platyhelminthes</taxon>
        <taxon>Monogenea</taxon>
        <taxon>Polyopisthocotylea</taxon>
        <taxon>Polystomatidea</taxon>
        <taxon>Polystomatidae</taxon>
        <taxon>Protopolystoma</taxon>
    </lineage>
</organism>
<proteinExistence type="predicted"/>
<protein>
    <submittedName>
        <fullName evidence="1">Uncharacterized protein</fullName>
    </submittedName>
</protein>
<sequence length="246" mass="28072">MMPASQWSDAGNHEYYGRGHRTKYALQGLSDAATKFLKQGQTNTIELKETSSKQKATTSWSLFLRFDIYRRKLFTGCYIVSFLPGSQQHQRRKSSPGFAACIFDTLALHNPGSIPSPPGRISSLRTRLWQTAIPLQPVASQPQSVSCLAWWRRYHRPERFVIRLEGPEVIYTHSAFALNINSESNCNAVDQSDLSSGRHFRLDPQTMDWPGSRNPPTYVKSPARVPRWSLVPESCEQMHQQYLNKN</sequence>
<reference evidence="1" key="1">
    <citation type="submission" date="2018-11" db="EMBL/GenBank/DDBJ databases">
        <authorList>
            <consortium name="Pathogen Informatics"/>
        </authorList>
    </citation>
    <scope>NUCLEOTIDE SEQUENCE</scope>
</reference>
<dbReference type="AlphaFoldDB" id="A0A3S4ZPT7"/>
<name>A0A3S4ZPT7_9PLAT</name>
<comment type="caution">
    <text evidence="1">The sequence shown here is derived from an EMBL/GenBank/DDBJ whole genome shotgun (WGS) entry which is preliminary data.</text>
</comment>
<feature type="non-terminal residue" evidence="1">
    <location>
        <position position="1"/>
    </location>
</feature>
<dbReference type="Proteomes" id="UP000784294">
    <property type="component" value="Unassembled WGS sequence"/>
</dbReference>
<evidence type="ECO:0000313" key="1">
    <source>
        <dbReference type="EMBL" id="VEL16824.1"/>
    </source>
</evidence>
<dbReference type="EMBL" id="CAAALY010029987">
    <property type="protein sequence ID" value="VEL16824.1"/>
    <property type="molecule type" value="Genomic_DNA"/>
</dbReference>
<evidence type="ECO:0000313" key="2">
    <source>
        <dbReference type="Proteomes" id="UP000784294"/>
    </source>
</evidence>